<keyword evidence="3" id="KW-1185">Reference proteome</keyword>
<protein>
    <recommendedName>
        <fullName evidence="4">DNA breaking-rejoining protein</fullName>
    </recommendedName>
</protein>
<keyword evidence="1" id="KW-0732">Signal</keyword>
<proteinExistence type="predicted"/>
<dbReference type="Gene3D" id="2.60.120.380">
    <property type="match status" value="1"/>
</dbReference>
<gene>
    <name evidence="2" type="ORF">RB624_27695</name>
</gene>
<evidence type="ECO:0000256" key="1">
    <source>
        <dbReference type="SAM" id="SignalP"/>
    </source>
</evidence>
<organism evidence="2 3">
    <name type="scientific">Janthinobacterium lividum</name>
    <dbReference type="NCBI Taxonomy" id="29581"/>
    <lineage>
        <taxon>Bacteria</taxon>
        <taxon>Pseudomonadati</taxon>
        <taxon>Pseudomonadota</taxon>
        <taxon>Betaproteobacteria</taxon>
        <taxon>Burkholderiales</taxon>
        <taxon>Oxalobacteraceae</taxon>
        <taxon>Janthinobacterium</taxon>
    </lineage>
</organism>
<reference evidence="2 3" key="1">
    <citation type="submission" date="2023-08" db="EMBL/GenBank/DDBJ databases">
        <title>Draft genome sequence of Janthinobacterium lividum.</title>
        <authorList>
            <person name="Chun B.H."/>
            <person name="Lee Y."/>
        </authorList>
    </citation>
    <scope>NUCLEOTIDE SEQUENCE [LARGE SCALE GENOMIC DNA]</scope>
    <source>
        <strain evidence="2 3">AMJK</strain>
    </source>
</reference>
<dbReference type="RefSeq" id="WP_307780711.1">
    <property type="nucleotide sequence ID" value="NZ_JAVFKP010000010.1"/>
</dbReference>
<dbReference type="Proteomes" id="UP001237592">
    <property type="component" value="Unassembled WGS sequence"/>
</dbReference>
<feature type="chain" id="PRO_5045803069" description="DNA breaking-rejoining protein" evidence="1">
    <location>
        <begin position="26"/>
        <end position="142"/>
    </location>
</feature>
<dbReference type="EMBL" id="JAVFKP010000010">
    <property type="protein sequence ID" value="MDQ4629686.1"/>
    <property type="molecule type" value="Genomic_DNA"/>
</dbReference>
<name>A0ABU0Y1J0_9BURK</name>
<evidence type="ECO:0000313" key="3">
    <source>
        <dbReference type="Proteomes" id="UP001237592"/>
    </source>
</evidence>
<feature type="signal peptide" evidence="1">
    <location>
        <begin position="1"/>
        <end position="25"/>
    </location>
</feature>
<sequence>MPHRPLPIRASLLLAALVFATPAWSADPVHKESVTLTANQATHTVKGKIKGYATAEYTVSGKAGQTLSVKLKTNQPSNYFNLRQPGQDEALFIGSTSGNTYQAALPADGEYTVQVYLMRNAARRNAVANYSLEMSIKEAAAH</sequence>
<accession>A0ABU0Y1J0</accession>
<evidence type="ECO:0000313" key="2">
    <source>
        <dbReference type="EMBL" id="MDQ4629686.1"/>
    </source>
</evidence>
<comment type="caution">
    <text evidence="2">The sequence shown here is derived from an EMBL/GenBank/DDBJ whole genome shotgun (WGS) entry which is preliminary data.</text>
</comment>
<evidence type="ECO:0008006" key="4">
    <source>
        <dbReference type="Google" id="ProtNLM"/>
    </source>
</evidence>